<protein>
    <submittedName>
        <fullName evidence="1">Pyridoxamine 5'-phosphate oxidase family protein</fullName>
    </submittedName>
</protein>
<reference evidence="2" key="1">
    <citation type="journal article" date="2019" name="Int. J. Syst. Evol. Microbiol.">
        <title>The Global Catalogue of Microorganisms (GCM) 10K type strain sequencing project: providing services to taxonomists for standard genome sequencing and annotation.</title>
        <authorList>
            <consortium name="The Broad Institute Genomics Platform"/>
            <consortium name="The Broad Institute Genome Sequencing Center for Infectious Disease"/>
            <person name="Wu L."/>
            <person name="Ma J."/>
        </authorList>
    </citation>
    <scope>NUCLEOTIDE SEQUENCE [LARGE SCALE GENOMIC DNA]</scope>
    <source>
        <strain evidence="2">JCM 17459</strain>
    </source>
</reference>
<dbReference type="RefSeq" id="WP_345036237.1">
    <property type="nucleotide sequence ID" value="NZ_BAABBA010000001.1"/>
</dbReference>
<dbReference type="Gene3D" id="2.30.110.10">
    <property type="entry name" value="Electron Transport, Fmn-binding Protein, Chain A"/>
    <property type="match status" value="1"/>
</dbReference>
<evidence type="ECO:0000313" key="2">
    <source>
        <dbReference type="Proteomes" id="UP001499841"/>
    </source>
</evidence>
<gene>
    <name evidence="1" type="ORF">GCM10022262_00140</name>
</gene>
<sequence length="141" mass="14875">MAYQFEEISRDECLRLLGAGVVGWVAYPDDDGASLVPVNYVLHRDEMVLTTSYGSKLAAAAHNRAMSFGIGEFDPASRTGWSVVVRGRSHLVGDELVNPDLPPGDAWAVRGKGIPIAIELAHVSGRRVHAAGPGDVAAPAG</sequence>
<dbReference type="InterPro" id="IPR012349">
    <property type="entry name" value="Split_barrel_FMN-bd"/>
</dbReference>
<evidence type="ECO:0000313" key="1">
    <source>
        <dbReference type="EMBL" id="GAA4285655.1"/>
    </source>
</evidence>
<dbReference type="Pfam" id="PF12900">
    <property type="entry name" value="Pyridox_ox_2"/>
    <property type="match status" value="1"/>
</dbReference>
<comment type="caution">
    <text evidence="1">The sequence shown here is derived from an EMBL/GenBank/DDBJ whole genome shotgun (WGS) entry which is preliminary data.</text>
</comment>
<name>A0ABP8ENX1_9MICO</name>
<dbReference type="EMBL" id="BAABBA010000001">
    <property type="protein sequence ID" value="GAA4285655.1"/>
    <property type="molecule type" value="Genomic_DNA"/>
</dbReference>
<keyword evidence="2" id="KW-1185">Reference proteome</keyword>
<proteinExistence type="predicted"/>
<accession>A0ABP8ENX1</accession>
<organism evidence="1 2">
    <name type="scientific">Georgenia daeguensis</name>
    <dbReference type="NCBI Taxonomy" id="908355"/>
    <lineage>
        <taxon>Bacteria</taxon>
        <taxon>Bacillati</taxon>
        <taxon>Actinomycetota</taxon>
        <taxon>Actinomycetes</taxon>
        <taxon>Micrococcales</taxon>
        <taxon>Bogoriellaceae</taxon>
        <taxon>Georgenia</taxon>
    </lineage>
</organism>
<dbReference type="InterPro" id="IPR024747">
    <property type="entry name" value="Pyridox_Oxase-rel"/>
</dbReference>
<dbReference type="SUPFAM" id="SSF50475">
    <property type="entry name" value="FMN-binding split barrel"/>
    <property type="match status" value="1"/>
</dbReference>
<dbReference type="Proteomes" id="UP001499841">
    <property type="component" value="Unassembled WGS sequence"/>
</dbReference>